<dbReference type="OrthoDB" id="1740422at2759"/>
<sequence>MSGTGRAGLSPAANSSGPSVGASSLVTDANSSLSGGPQLQRSTSINTESYMRLPASPMSFSSNNISGSSVMDGSSIVQQSPHHDQVQKQVASSATSQLTAQELGDSSNPQKKPWLDMRPDNASQNQVIQQLLQRHQSPQLQALIQQQRLAQRQAQQQKLLQSFPQMQRAQIAHQQQQHLRHYLQQQTMRPSAPAKWPLDNGICARRLMQYLYHQRHHPPVS</sequence>
<dbReference type="InterPro" id="IPR029005">
    <property type="entry name" value="LIM-bd/SEUSS"/>
</dbReference>
<proteinExistence type="predicted"/>
<evidence type="ECO:0000313" key="3">
    <source>
        <dbReference type="Proteomes" id="UP000797356"/>
    </source>
</evidence>
<feature type="compositionally biased region" description="Polar residues" evidence="1">
    <location>
        <begin position="12"/>
        <end position="49"/>
    </location>
</feature>
<feature type="region of interest" description="Disordered" evidence="1">
    <location>
        <begin position="1"/>
        <end position="118"/>
    </location>
</feature>
<feature type="compositionally biased region" description="Polar residues" evidence="1">
    <location>
        <begin position="87"/>
        <end position="110"/>
    </location>
</feature>
<feature type="compositionally biased region" description="Low complexity" evidence="1">
    <location>
        <begin position="56"/>
        <end position="69"/>
    </location>
</feature>
<name>A0A8K0II88_COCNU</name>
<reference evidence="2" key="2">
    <citation type="submission" date="2019-07" db="EMBL/GenBank/DDBJ databases">
        <authorList>
            <person name="Yang Y."/>
            <person name="Bocs S."/>
            <person name="Baudouin L."/>
        </authorList>
    </citation>
    <scope>NUCLEOTIDE SEQUENCE</scope>
    <source>
        <tissue evidence="2">Spear leaf of Hainan Tall coconut</tissue>
    </source>
</reference>
<comment type="caution">
    <text evidence="2">The sequence shown here is derived from an EMBL/GenBank/DDBJ whole genome shotgun (WGS) entry which is preliminary data.</text>
</comment>
<protein>
    <submittedName>
        <fullName evidence="2">Putative transcriptional regulator SLK1</fullName>
    </submittedName>
</protein>
<keyword evidence="3" id="KW-1185">Reference proteome</keyword>
<organism evidence="2 3">
    <name type="scientific">Cocos nucifera</name>
    <name type="common">Coconut palm</name>
    <dbReference type="NCBI Taxonomy" id="13894"/>
    <lineage>
        <taxon>Eukaryota</taxon>
        <taxon>Viridiplantae</taxon>
        <taxon>Streptophyta</taxon>
        <taxon>Embryophyta</taxon>
        <taxon>Tracheophyta</taxon>
        <taxon>Spermatophyta</taxon>
        <taxon>Magnoliopsida</taxon>
        <taxon>Liliopsida</taxon>
        <taxon>Arecaceae</taxon>
        <taxon>Arecoideae</taxon>
        <taxon>Cocoseae</taxon>
        <taxon>Attaleinae</taxon>
        <taxon>Cocos</taxon>
    </lineage>
</organism>
<evidence type="ECO:0000313" key="2">
    <source>
        <dbReference type="EMBL" id="KAG1359192.1"/>
    </source>
</evidence>
<accession>A0A8K0II88</accession>
<dbReference type="AlphaFoldDB" id="A0A8K0II88"/>
<gene>
    <name evidence="2" type="ORF">COCNU_08G006380</name>
</gene>
<evidence type="ECO:0000256" key="1">
    <source>
        <dbReference type="SAM" id="MobiDB-lite"/>
    </source>
</evidence>
<reference evidence="2" key="1">
    <citation type="journal article" date="2017" name="Gigascience">
        <title>The genome draft of coconut (Cocos nucifera).</title>
        <authorList>
            <person name="Xiao Y."/>
            <person name="Xu P."/>
            <person name="Fan H."/>
            <person name="Baudouin L."/>
            <person name="Xia W."/>
            <person name="Bocs S."/>
            <person name="Xu J."/>
            <person name="Li Q."/>
            <person name="Guo A."/>
            <person name="Zhou L."/>
            <person name="Li J."/>
            <person name="Wu Y."/>
            <person name="Ma Z."/>
            <person name="Armero A."/>
            <person name="Issali A.E."/>
            <person name="Liu N."/>
            <person name="Peng M."/>
            <person name="Yang Y."/>
        </authorList>
    </citation>
    <scope>NUCLEOTIDE SEQUENCE</scope>
    <source>
        <tissue evidence="2">Spear leaf of Hainan Tall coconut</tissue>
    </source>
</reference>
<dbReference type="EMBL" id="CM017879">
    <property type="protein sequence ID" value="KAG1359192.1"/>
    <property type="molecule type" value="Genomic_DNA"/>
</dbReference>
<dbReference type="Proteomes" id="UP000797356">
    <property type="component" value="Chromosome 8"/>
</dbReference>
<dbReference type="PANTHER" id="PTHR10378">
    <property type="entry name" value="LIM DOMAIN-BINDING PROTEIN"/>
    <property type="match status" value="1"/>
</dbReference>
<feature type="compositionally biased region" description="Polar residues" evidence="1">
    <location>
        <begin position="71"/>
        <end position="80"/>
    </location>
</feature>